<evidence type="ECO:0000259" key="1">
    <source>
        <dbReference type="SMART" id="SM01058"/>
    </source>
</evidence>
<dbReference type="SMART" id="SM01058">
    <property type="entry name" value="CarD_TRCF"/>
    <property type="match status" value="1"/>
</dbReference>
<dbReference type="InterPro" id="IPR048792">
    <property type="entry name" value="CarD_C"/>
</dbReference>
<dbReference type="GO" id="GO:0009303">
    <property type="term" value="P:rRNA transcription"/>
    <property type="evidence" value="ECO:0007669"/>
    <property type="project" value="TreeGrafter"/>
</dbReference>
<reference evidence="2" key="1">
    <citation type="submission" date="2021-10" db="EMBL/GenBank/DDBJ databases">
        <title>Roseicella aerolatum sp. nov., isolated from aerosols of e-waste dismantling site.</title>
        <authorList>
            <person name="Qin T."/>
        </authorList>
    </citation>
    <scope>NUCLEOTIDE SEQUENCE</scope>
    <source>
        <strain evidence="2">GB24</strain>
    </source>
</reference>
<dbReference type="AlphaFoldDB" id="A0A9X1LC68"/>
<dbReference type="Gene3D" id="1.20.58.1290">
    <property type="entry name" value="CarD-like, C-terminal domain"/>
    <property type="match status" value="1"/>
</dbReference>
<feature type="domain" description="CarD-like/TRCF RNAP-interacting" evidence="1">
    <location>
        <begin position="27"/>
        <end position="137"/>
    </location>
</feature>
<organism evidence="2 3">
    <name type="scientific">Roseicella aerolata</name>
    <dbReference type="NCBI Taxonomy" id="2883479"/>
    <lineage>
        <taxon>Bacteria</taxon>
        <taxon>Pseudomonadati</taxon>
        <taxon>Pseudomonadota</taxon>
        <taxon>Alphaproteobacteria</taxon>
        <taxon>Acetobacterales</taxon>
        <taxon>Roseomonadaceae</taxon>
        <taxon>Roseicella</taxon>
    </lineage>
</organism>
<sequence>MKTTAMANRHVPGGTPREWTAEVAGEVLDTGDRVMHPAHGVGYVARIAVEEVSGFSLEFVHVAFDEVQLTLRVPSNKVRSIGLRRIASRALIDEALAVLQGRARSAKVVWARRAQEYQAKINSGDPRVVAEVVRDLGRNAIAGLQSYSERAIYETALDRLACEIAAVEGTDKVAAIARINEQLALATA</sequence>
<evidence type="ECO:0000313" key="3">
    <source>
        <dbReference type="Proteomes" id="UP001139311"/>
    </source>
</evidence>
<dbReference type="EMBL" id="JAJAQI010000024">
    <property type="protein sequence ID" value="MCB4823297.1"/>
    <property type="molecule type" value="Genomic_DNA"/>
</dbReference>
<dbReference type="InterPro" id="IPR036101">
    <property type="entry name" value="CarD-like/TRCF_RID_sf"/>
</dbReference>
<dbReference type="Gene3D" id="2.40.10.170">
    <property type="match status" value="1"/>
</dbReference>
<comment type="caution">
    <text evidence="2">The sequence shown here is derived from an EMBL/GenBank/DDBJ whole genome shotgun (WGS) entry which is preliminary data.</text>
</comment>
<name>A0A9X1LC68_9PROT</name>
<dbReference type="InterPro" id="IPR003711">
    <property type="entry name" value="CarD-like/TRCF_RID"/>
</dbReference>
<accession>A0A9X1LC68</accession>
<proteinExistence type="predicted"/>
<evidence type="ECO:0000313" key="2">
    <source>
        <dbReference type="EMBL" id="MCB4823297.1"/>
    </source>
</evidence>
<dbReference type="InterPro" id="IPR052531">
    <property type="entry name" value="CarD-like_regulator"/>
</dbReference>
<dbReference type="InterPro" id="IPR042215">
    <property type="entry name" value="CarD-like_C"/>
</dbReference>
<dbReference type="PANTHER" id="PTHR38447">
    <property type="entry name" value="TRANSCRIPTION FACTOR YDEB-RELATED"/>
    <property type="match status" value="1"/>
</dbReference>
<dbReference type="RefSeq" id="WP_226609825.1">
    <property type="nucleotide sequence ID" value="NZ_JAJAQI010000024.1"/>
</dbReference>
<protein>
    <submittedName>
        <fullName evidence="2">CarD family transcriptional regulator</fullName>
    </submittedName>
</protein>
<dbReference type="Pfam" id="PF21095">
    <property type="entry name" value="CarD_C"/>
    <property type="match status" value="1"/>
</dbReference>
<gene>
    <name evidence="2" type="ORF">LHA35_16310</name>
</gene>
<dbReference type="SUPFAM" id="SSF141259">
    <property type="entry name" value="CarD-like"/>
    <property type="match status" value="1"/>
</dbReference>
<keyword evidence="3" id="KW-1185">Reference proteome</keyword>
<dbReference type="Pfam" id="PF02559">
    <property type="entry name" value="CarD_TRCF_RID"/>
    <property type="match status" value="1"/>
</dbReference>
<dbReference type="PANTHER" id="PTHR38447:SF1">
    <property type="entry name" value="RNA POLYMERASE-BINDING TRANSCRIPTION FACTOR CARD"/>
    <property type="match status" value="1"/>
</dbReference>
<dbReference type="Proteomes" id="UP001139311">
    <property type="component" value="Unassembled WGS sequence"/>
</dbReference>